<gene>
    <name evidence="1" type="ORF">CF165_26660</name>
</gene>
<dbReference type="AlphaFoldDB" id="A0A229T0Z7"/>
<name>A0A229T0Z7_9PSEU</name>
<sequence>MAEDLVRERETELRRVAARPRGVRREGTRRQRLGWMLVEAGLRLTAENGVASARSAV</sequence>
<protein>
    <submittedName>
        <fullName evidence="1">Uncharacterized protein</fullName>
    </submittedName>
</protein>
<keyword evidence="2" id="KW-1185">Reference proteome</keyword>
<comment type="caution">
    <text evidence="1">The sequence shown here is derived from an EMBL/GenBank/DDBJ whole genome shotgun (WGS) entry which is preliminary data.</text>
</comment>
<dbReference type="EMBL" id="NMUL01000028">
    <property type="protein sequence ID" value="OXM64581.1"/>
    <property type="molecule type" value="Genomic_DNA"/>
</dbReference>
<evidence type="ECO:0000313" key="2">
    <source>
        <dbReference type="Proteomes" id="UP000215199"/>
    </source>
</evidence>
<accession>A0A229T0Z7</accession>
<reference evidence="2" key="1">
    <citation type="submission" date="2017-07" db="EMBL/GenBank/DDBJ databases">
        <title>Comparative genome mining reveals phylogenetic distribution patterns of secondary metabolites in Amycolatopsis.</title>
        <authorList>
            <person name="Adamek M."/>
            <person name="Alanjary M."/>
            <person name="Sales-Ortells H."/>
            <person name="Goodfellow M."/>
            <person name="Bull A.T."/>
            <person name="Kalinowski J."/>
            <person name="Ziemert N."/>
        </authorList>
    </citation>
    <scope>NUCLEOTIDE SEQUENCE [LARGE SCALE GENOMIC DNA]</scope>
    <source>
        <strain evidence="2">H5</strain>
    </source>
</reference>
<evidence type="ECO:0000313" key="1">
    <source>
        <dbReference type="EMBL" id="OXM64581.1"/>
    </source>
</evidence>
<organism evidence="1 2">
    <name type="scientific">Amycolatopsis vastitatis</name>
    <dbReference type="NCBI Taxonomy" id="1905142"/>
    <lineage>
        <taxon>Bacteria</taxon>
        <taxon>Bacillati</taxon>
        <taxon>Actinomycetota</taxon>
        <taxon>Actinomycetes</taxon>
        <taxon>Pseudonocardiales</taxon>
        <taxon>Pseudonocardiaceae</taxon>
        <taxon>Amycolatopsis</taxon>
    </lineage>
</organism>
<dbReference type="Proteomes" id="UP000215199">
    <property type="component" value="Unassembled WGS sequence"/>
</dbReference>
<proteinExistence type="predicted"/>